<keyword evidence="5" id="KW-0325">Glycoprotein</keyword>
<reference evidence="9" key="3">
    <citation type="submission" date="2019-08" db="EMBL/GenBank/DDBJ databases">
        <authorList>
            <consortium name="Photinus pyralis genome working group"/>
            <person name="Fallon T.R."/>
            <person name="Sander Lower S.E."/>
            <person name="Weng J.-K."/>
        </authorList>
    </citation>
    <scope>NUCLEOTIDE SEQUENCE</scope>
    <source>
        <strain evidence="9">1611_PpyrPB1</strain>
        <tissue evidence="9">Whole body</tissue>
    </source>
</reference>
<accession>A0A1Y1MSG5</accession>
<dbReference type="SUPFAM" id="SSF57625">
    <property type="entry name" value="Invertebrate chitin-binding proteins"/>
    <property type="match status" value="2"/>
</dbReference>
<dbReference type="InterPro" id="IPR051940">
    <property type="entry name" value="Chitin_bind-dev_reg"/>
</dbReference>
<keyword evidence="4" id="KW-1015">Disulfide bond</keyword>
<dbReference type="InParanoid" id="A0A1Y1MSG5"/>
<proteinExistence type="predicted"/>
<dbReference type="InterPro" id="IPR002557">
    <property type="entry name" value="Chitin-bd_dom"/>
</dbReference>
<evidence type="ECO:0000256" key="1">
    <source>
        <dbReference type="ARBA" id="ARBA00022669"/>
    </source>
</evidence>
<evidence type="ECO:0000256" key="3">
    <source>
        <dbReference type="ARBA" id="ARBA00022737"/>
    </source>
</evidence>
<dbReference type="Gene3D" id="2.170.140.10">
    <property type="entry name" value="Chitin binding domain"/>
    <property type="match status" value="1"/>
</dbReference>
<dbReference type="Proteomes" id="UP000327044">
    <property type="component" value="Unassembled WGS sequence"/>
</dbReference>
<feature type="domain" description="Chitin-binding type-2" evidence="7">
    <location>
        <begin position="74"/>
        <end position="131"/>
    </location>
</feature>
<keyword evidence="1" id="KW-0147">Chitin-binding</keyword>
<dbReference type="AlphaFoldDB" id="A0A1Y1MSG5"/>
<dbReference type="PANTHER" id="PTHR23301">
    <property type="entry name" value="CHITIN BINDING PERITROPHIN-A"/>
    <property type="match status" value="1"/>
</dbReference>
<dbReference type="InterPro" id="IPR036508">
    <property type="entry name" value="Chitin-bd_dom_sf"/>
</dbReference>
<dbReference type="PANTHER" id="PTHR23301:SF0">
    <property type="entry name" value="CHITIN-BINDING TYPE-2 DOMAIN-CONTAINING PROTEIN-RELATED"/>
    <property type="match status" value="1"/>
</dbReference>
<dbReference type="Pfam" id="PF01607">
    <property type="entry name" value="CBM_14"/>
    <property type="match status" value="2"/>
</dbReference>
<keyword evidence="10" id="KW-1185">Reference proteome</keyword>
<keyword evidence="2 6" id="KW-0732">Signal</keyword>
<name>A0A1Y1MSG5_PHOPY</name>
<feature type="signal peptide" evidence="6">
    <location>
        <begin position="1"/>
        <end position="21"/>
    </location>
</feature>
<evidence type="ECO:0000256" key="5">
    <source>
        <dbReference type="ARBA" id="ARBA00023180"/>
    </source>
</evidence>
<protein>
    <recommendedName>
        <fullName evidence="7">Chitin-binding type-2 domain-containing protein</fullName>
    </recommendedName>
</protein>
<gene>
    <name evidence="9" type="ORF">PPYR_03156</name>
</gene>
<dbReference type="SMART" id="SM00494">
    <property type="entry name" value="ChtBD2"/>
    <property type="match status" value="2"/>
</dbReference>
<reference evidence="8" key="1">
    <citation type="journal article" date="2016" name="Sci. Rep.">
        <title>Molecular characterization of firefly nuptial gifts: a multi-omics approach sheds light on postcopulatory sexual selection.</title>
        <authorList>
            <person name="Al-Wathiqui N."/>
            <person name="Fallon T.R."/>
            <person name="South A."/>
            <person name="Weng J.K."/>
            <person name="Lewis S.M."/>
        </authorList>
    </citation>
    <scope>NUCLEOTIDE SEQUENCE</scope>
</reference>
<evidence type="ECO:0000313" key="10">
    <source>
        <dbReference type="Proteomes" id="UP000327044"/>
    </source>
</evidence>
<evidence type="ECO:0000313" key="9">
    <source>
        <dbReference type="EMBL" id="KAB0791356.1"/>
    </source>
</evidence>
<dbReference type="GO" id="GO:0005576">
    <property type="term" value="C:extracellular region"/>
    <property type="evidence" value="ECO:0007669"/>
    <property type="project" value="InterPro"/>
</dbReference>
<evidence type="ECO:0000256" key="2">
    <source>
        <dbReference type="ARBA" id="ARBA00022729"/>
    </source>
</evidence>
<dbReference type="EMBL" id="VVIM01000011">
    <property type="protein sequence ID" value="KAB0791356.1"/>
    <property type="molecule type" value="Genomic_DNA"/>
</dbReference>
<dbReference type="GO" id="GO:0008061">
    <property type="term" value="F:chitin binding"/>
    <property type="evidence" value="ECO:0007669"/>
    <property type="project" value="UniProtKB-KW"/>
</dbReference>
<sequence length="133" mass="15605">MGSCVILAFYVLLMIIGTIRGWSICPPEDLGVTLRHETDSSKFYECHRGRKIEKDCPPGKYYDYIRNVCGWVDCKECPNISRLEFFSHETDCNKYYMIMKGKRYLYECPYGLQFNLESEACDYPEFANCVQQN</sequence>
<feature type="chain" id="PRO_5036029892" description="Chitin-binding type-2 domain-containing protein" evidence="6">
    <location>
        <begin position="22"/>
        <end position="133"/>
    </location>
</feature>
<evidence type="ECO:0000256" key="4">
    <source>
        <dbReference type="ARBA" id="ARBA00023157"/>
    </source>
</evidence>
<keyword evidence="3" id="KW-0677">Repeat</keyword>
<evidence type="ECO:0000313" key="8">
    <source>
        <dbReference type="EMBL" id="JAV88633.1"/>
    </source>
</evidence>
<reference evidence="9 10" key="2">
    <citation type="journal article" date="2018" name="Elife">
        <title>Firefly genomes illuminate parallel origins of bioluminescence in beetles.</title>
        <authorList>
            <person name="Fallon T.R."/>
            <person name="Lower S.E."/>
            <person name="Chang C.H."/>
            <person name="Bessho-Uehara M."/>
            <person name="Martin G.J."/>
            <person name="Bewick A.J."/>
            <person name="Behringer M."/>
            <person name="Debat H.J."/>
            <person name="Wong I."/>
            <person name="Day J.C."/>
            <person name="Suvorov A."/>
            <person name="Silva C.J."/>
            <person name="Stanger-Hall K.F."/>
            <person name="Hall D.W."/>
            <person name="Schmitz R.J."/>
            <person name="Nelson D.R."/>
            <person name="Lewis S.M."/>
            <person name="Shigenobu S."/>
            <person name="Bybee S.M."/>
            <person name="Larracuente A.M."/>
            <person name="Oba Y."/>
            <person name="Weng J.K."/>
        </authorList>
    </citation>
    <scope>NUCLEOTIDE SEQUENCE [LARGE SCALE GENOMIC DNA]</scope>
    <source>
        <strain evidence="9">1611_PpyrPB1</strain>
        <tissue evidence="9">Whole body</tissue>
    </source>
</reference>
<evidence type="ECO:0000256" key="6">
    <source>
        <dbReference type="SAM" id="SignalP"/>
    </source>
</evidence>
<feature type="domain" description="Chitin-binding type-2" evidence="7">
    <location>
        <begin position="22"/>
        <end position="71"/>
    </location>
</feature>
<evidence type="ECO:0000259" key="7">
    <source>
        <dbReference type="PROSITE" id="PS50940"/>
    </source>
</evidence>
<dbReference type="EMBL" id="GEZM01022966">
    <property type="protein sequence ID" value="JAV88633.1"/>
    <property type="molecule type" value="Transcribed_RNA"/>
</dbReference>
<dbReference type="PROSITE" id="PS50940">
    <property type="entry name" value="CHIT_BIND_II"/>
    <property type="match status" value="2"/>
</dbReference>
<organism evidence="8">
    <name type="scientific">Photinus pyralis</name>
    <name type="common">Common eastern firefly</name>
    <name type="synonym">Lampyris pyralis</name>
    <dbReference type="NCBI Taxonomy" id="7054"/>
    <lineage>
        <taxon>Eukaryota</taxon>
        <taxon>Metazoa</taxon>
        <taxon>Ecdysozoa</taxon>
        <taxon>Arthropoda</taxon>
        <taxon>Hexapoda</taxon>
        <taxon>Insecta</taxon>
        <taxon>Pterygota</taxon>
        <taxon>Neoptera</taxon>
        <taxon>Endopterygota</taxon>
        <taxon>Coleoptera</taxon>
        <taxon>Polyphaga</taxon>
        <taxon>Elateriformia</taxon>
        <taxon>Elateroidea</taxon>
        <taxon>Lampyridae</taxon>
        <taxon>Lampyrinae</taxon>
        <taxon>Photinus</taxon>
    </lineage>
</organism>